<reference evidence="2 3" key="1">
    <citation type="submission" date="2018-12" db="EMBL/GenBank/DDBJ databases">
        <authorList>
            <person name="Yu L."/>
        </authorList>
    </citation>
    <scope>NUCLEOTIDE SEQUENCE [LARGE SCALE GENOMIC DNA]</scope>
    <source>
        <strain evidence="2 3">HAW-EB2</strain>
    </source>
</reference>
<evidence type="ECO:0000313" key="3">
    <source>
        <dbReference type="Proteomes" id="UP000267448"/>
    </source>
</evidence>
<proteinExistence type="predicted"/>
<comment type="caution">
    <text evidence="2">The sequence shown here is derived from an EMBL/GenBank/DDBJ whole genome shotgun (WGS) entry which is preliminary data.</text>
</comment>
<dbReference type="RefSeq" id="WP_126519868.1">
    <property type="nucleotide sequence ID" value="NZ_RXNU01000004.1"/>
</dbReference>
<feature type="transmembrane region" description="Helical" evidence="1">
    <location>
        <begin position="35"/>
        <end position="62"/>
    </location>
</feature>
<evidence type="ECO:0000313" key="2">
    <source>
        <dbReference type="EMBL" id="RTR38988.1"/>
    </source>
</evidence>
<keyword evidence="3" id="KW-1185">Reference proteome</keyword>
<evidence type="ECO:0000256" key="1">
    <source>
        <dbReference type="SAM" id="Phobius"/>
    </source>
</evidence>
<gene>
    <name evidence="2" type="ORF">EKG38_08630</name>
</gene>
<evidence type="ECO:0008006" key="4">
    <source>
        <dbReference type="Google" id="ProtNLM"/>
    </source>
</evidence>
<keyword evidence="1" id="KW-0472">Membrane</keyword>
<dbReference type="EMBL" id="RXNU01000004">
    <property type="protein sequence ID" value="RTR38988.1"/>
    <property type="molecule type" value="Genomic_DNA"/>
</dbReference>
<protein>
    <recommendedName>
        <fullName evidence="4">DUF304 domain-containing protein</fullName>
    </recommendedName>
</protein>
<name>A0A431WTJ6_9GAMM</name>
<dbReference type="Proteomes" id="UP000267448">
    <property type="component" value="Unassembled WGS sequence"/>
</dbReference>
<keyword evidence="1" id="KW-0812">Transmembrane</keyword>
<dbReference type="AlphaFoldDB" id="A0A431WTJ6"/>
<accession>A0A431WTJ6</accession>
<feature type="transmembrane region" description="Helical" evidence="1">
    <location>
        <begin position="68"/>
        <end position="86"/>
    </location>
</feature>
<dbReference type="OrthoDB" id="6260897at2"/>
<sequence>MQFFYILIPLALVLIIYLERKYIKEHDEKYSGLSFVTMSLFVSGITWFASVVALLLLAQTFVDPPNSIVGHLAFAAFFVLCVIIAVQNRTYRLYFDEAKIVRTRFIGAPMISTLAELKRVELKSYSDSSSETYILTFTAGKPVKIPIGMMEGEQVAKLKTLLGRYIR</sequence>
<keyword evidence="1" id="KW-1133">Transmembrane helix</keyword>
<feature type="transmembrane region" description="Helical" evidence="1">
    <location>
        <begin position="6"/>
        <end position="23"/>
    </location>
</feature>
<organism evidence="2 3">
    <name type="scientific">Shewanella canadensis</name>
    <dbReference type="NCBI Taxonomy" id="271096"/>
    <lineage>
        <taxon>Bacteria</taxon>
        <taxon>Pseudomonadati</taxon>
        <taxon>Pseudomonadota</taxon>
        <taxon>Gammaproteobacteria</taxon>
        <taxon>Alteromonadales</taxon>
        <taxon>Shewanellaceae</taxon>
        <taxon>Shewanella</taxon>
    </lineage>
</organism>